<dbReference type="PANTHER" id="PTHR34374">
    <property type="entry name" value="LARGE RIBOSOMAL RNA SUBUNIT ACCUMULATION PROTEIN YCED HOMOLOG 1, CHLOROPLASTIC"/>
    <property type="match status" value="1"/>
</dbReference>
<dbReference type="EMBL" id="JANAVB010016195">
    <property type="protein sequence ID" value="KAJ6832242.1"/>
    <property type="molecule type" value="Genomic_DNA"/>
</dbReference>
<evidence type="ECO:0008006" key="4">
    <source>
        <dbReference type="Google" id="ProtNLM"/>
    </source>
</evidence>
<dbReference type="Pfam" id="PF02620">
    <property type="entry name" value="YceD"/>
    <property type="match status" value="1"/>
</dbReference>
<comment type="caution">
    <text evidence="2">The sequence shown here is derived from an EMBL/GenBank/DDBJ whole genome shotgun (WGS) entry which is preliminary data.</text>
</comment>
<sequence length="327" mass="35927">MALLSFSPQPPFPLPLLSLHSPILKSITNLKPYKHSIPTPTLSLSPISFSPKSNSQKTLTLSLASSSFTSPETSDFSFDLTGIGEEEDDDFLAGSPWEGALVYRRDASAAHVELCTTLERLGLGKLSSAVSKSRASAMGIRLPARMGREVGLGGDGTPVLLSIDVTRRKRRLKLDGIVRTVITLGCNRCAQPAAESVFSNFTLLLTEDPIEELDNEINMGVMYGEDKSKISTGVANAEEEDDEKEIDPDDKLYFPQEEREIDISKHIRDIVHVEITINAICDASCKGLCLKCGTNLNKKSCNCNREEVEDRKESGPLKNLRKQMQQK</sequence>
<dbReference type="EMBL" id="JANAVB010004169">
    <property type="protein sequence ID" value="KAJ6848992.1"/>
    <property type="molecule type" value="Genomic_DNA"/>
</dbReference>
<organism evidence="2 3">
    <name type="scientific">Iris pallida</name>
    <name type="common">Sweet iris</name>
    <dbReference type="NCBI Taxonomy" id="29817"/>
    <lineage>
        <taxon>Eukaryota</taxon>
        <taxon>Viridiplantae</taxon>
        <taxon>Streptophyta</taxon>
        <taxon>Embryophyta</taxon>
        <taxon>Tracheophyta</taxon>
        <taxon>Spermatophyta</taxon>
        <taxon>Magnoliopsida</taxon>
        <taxon>Liliopsida</taxon>
        <taxon>Asparagales</taxon>
        <taxon>Iridaceae</taxon>
        <taxon>Iridoideae</taxon>
        <taxon>Irideae</taxon>
        <taxon>Iris</taxon>
    </lineage>
</organism>
<gene>
    <name evidence="2" type="ORF">M6B38_271550</name>
    <name evidence="1" type="ORF">M6B38_343740</name>
</gene>
<keyword evidence="3" id="KW-1185">Reference proteome</keyword>
<dbReference type="InterPro" id="IPR003772">
    <property type="entry name" value="YceD"/>
</dbReference>
<protein>
    <recommendedName>
        <fullName evidence="4">Large ribosomal RNA subunit accumulation protein YCED homolog 1, chloroplastic</fullName>
    </recommendedName>
</protein>
<dbReference type="PANTHER" id="PTHR34374:SF1">
    <property type="entry name" value="LARGE RIBOSOMAL RNA SUBUNIT ACCUMULATION PROTEIN YCED HOMOLOG 1, CHLOROPLASTIC"/>
    <property type="match status" value="1"/>
</dbReference>
<evidence type="ECO:0000313" key="2">
    <source>
        <dbReference type="EMBL" id="KAJ6848992.1"/>
    </source>
</evidence>
<evidence type="ECO:0000313" key="3">
    <source>
        <dbReference type="Proteomes" id="UP001140949"/>
    </source>
</evidence>
<dbReference type="AlphaFoldDB" id="A0AAX6I6Y8"/>
<dbReference type="Proteomes" id="UP001140949">
    <property type="component" value="Unassembled WGS sequence"/>
</dbReference>
<name>A0AAX6I6Y8_IRIPA</name>
<accession>A0AAX6I6Y8</accession>
<reference evidence="2" key="2">
    <citation type="submission" date="2023-04" db="EMBL/GenBank/DDBJ databases">
        <authorList>
            <person name="Bruccoleri R.E."/>
            <person name="Oakeley E.J."/>
            <person name="Faust A.-M."/>
            <person name="Dessus-Babus S."/>
            <person name="Altorfer M."/>
            <person name="Burckhardt D."/>
            <person name="Oertli M."/>
            <person name="Naumann U."/>
            <person name="Petersen F."/>
            <person name="Wong J."/>
        </authorList>
    </citation>
    <scope>NUCLEOTIDE SEQUENCE</scope>
    <source>
        <strain evidence="2">GSM-AAB239-AS_SAM_17_03QT</strain>
        <tissue evidence="2">Leaf</tissue>
    </source>
</reference>
<reference evidence="2" key="1">
    <citation type="journal article" date="2023" name="GigaByte">
        <title>Genome assembly of the bearded iris, Iris pallida Lam.</title>
        <authorList>
            <person name="Bruccoleri R.E."/>
            <person name="Oakeley E.J."/>
            <person name="Faust A.M.E."/>
            <person name="Altorfer M."/>
            <person name="Dessus-Babus S."/>
            <person name="Burckhardt D."/>
            <person name="Oertli M."/>
            <person name="Naumann U."/>
            <person name="Petersen F."/>
            <person name="Wong J."/>
        </authorList>
    </citation>
    <scope>NUCLEOTIDE SEQUENCE</scope>
    <source>
        <strain evidence="2">GSM-AAB239-AS_SAM_17_03QT</strain>
    </source>
</reference>
<proteinExistence type="predicted"/>
<evidence type="ECO:0000313" key="1">
    <source>
        <dbReference type="EMBL" id="KAJ6832242.1"/>
    </source>
</evidence>